<evidence type="ECO:0000313" key="2">
    <source>
        <dbReference type="Proteomes" id="UP000594263"/>
    </source>
</evidence>
<dbReference type="EnsemblPlants" id="Kaladp0050s0027.1.v1.1">
    <property type="protein sequence ID" value="Kaladp0050s0027.1.v1.1"/>
    <property type="gene ID" value="Kaladp0050s0027.v1.1"/>
</dbReference>
<organism evidence="1 2">
    <name type="scientific">Kalanchoe fedtschenkoi</name>
    <name type="common">Lavender scallops</name>
    <name type="synonym">South American air plant</name>
    <dbReference type="NCBI Taxonomy" id="63787"/>
    <lineage>
        <taxon>Eukaryota</taxon>
        <taxon>Viridiplantae</taxon>
        <taxon>Streptophyta</taxon>
        <taxon>Embryophyta</taxon>
        <taxon>Tracheophyta</taxon>
        <taxon>Spermatophyta</taxon>
        <taxon>Magnoliopsida</taxon>
        <taxon>eudicotyledons</taxon>
        <taxon>Gunneridae</taxon>
        <taxon>Pentapetalae</taxon>
        <taxon>Saxifragales</taxon>
        <taxon>Crassulaceae</taxon>
        <taxon>Kalanchoe</taxon>
    </lineage>
</organism>
<dbReference type="PANTHER" id="PTHR15852:SF55">
    <property type="entry name" value="CR-TYPE DOMAIN-CONTAINING PROTEIN"/>
    <property type="match status" value="1"/>
</dbReference>
<dbReference type="OMA" id="MECAGCK"/>
<sequence>MASLAPSISFQQLMLPGHVNNHQKQRSVAAYASKSGGGGFSIKSIINKCETCGSTGAVECPGCKGSGKNKKNGNIFERWKCYDCQGFGLKSCPTCGKGVGLTPEQRRER</sequence>
<dbReference type="Gramene" id="Kaladp0050s0027.1.v1.1">
    <property type="protein sequence ID" value="Kaladp0050s0027.1.v1.1"/>
    <property type="gene ID" value="Kaladp0050s0027.v1.1"/>
</dbReference>
<accession>A0A7N0U0E2</accession>
<protein>
    <submittedName>
        <fullName evidence="1">Uncharacterized protein</fullName>
    </submittedName>
</protein>
<dbReference type="AlphaFoldDB" id="A0A7N0U0E2"/>
<reference evidence="1" key="1">
    <citation type="submission" date="2021-01" db="UniProtKB">
        <authorList>
            <consortium name="EnsemblPlants"/>
        </authorList>
    </citation>
    <scope>IDENTIFICATION</scope>
</reference>
<name>A0A7N0U0E2_KALFE</name>
<proteinExistence type="predicted"/>
<dbReference type="Proteomes" id="UP000594263">
    <property type="component" value="Unplaced"/>
</dbReference>
<keyword evidence="2" id="KW-1185">Reference proteome</keyword>
<evidence type="ECO:0000313" key="1">
    <source>
        <dbReference type="EnsemblPlants" id="Kaladp0050s0027.1.v1.1"/>
    </source>
</evidence>
<dbReference type="PANTHER" id="PTHR15852">
    <property type="entry name" value="PLASTID TRANSCRIPTIONALLY ACTIVE PROTEIN"/>
    <property type="match status" value="1"/>
</dbReference>